<feature type="coiled-coil region" evidence="1">
    <location>
        <begin position="145"/>
        <end position="186"/>
    </location>
</feature>
<proteinExistence type="predicted"/>
<gene>
    <name evidence="3" type="ORF">FIESC28_00018</name>
</gene>
<dbReference type="OrthoDB" id="4187949at2759"/>
<evidence type="ECO:0000313" key="3">
    <source>
        <dbReference type="EMBL" id="RBR27155.1"/>
    </source>
</evidence>
<dbReference type="RefSeq" id="XP_031021746.1">
    <property type="nucleotide sequence ID" value="XM_031154169.1"/>
</dbReference>
<feature type="region of interest" description="Disordered" evidence="2">
    <location>
        <begin position="1"/>
        <end position="25"/>
    </location>
</feature>
<dbReference type="EMBL" id="QKXC01000001">
    <property type="protein sequence ID" value="RBR27155.1"/>
    <property type="molecule type" value="Genomic_DNA"/>
</dbReference>
<evidence type="ECO:0000313" key="4">
    <source>
        <dbReference type="Proteomes" id="UP000253153"/>
    </source>
</evidence>
<name>A0A366SET3_9HYPO</name>
<dbReference type="AlphaFoldDB" id="A0A366SET3"/>
<feature type="compositionally biased region" description="Pro residues" evidence="2">
    <location>
        <begin position="1"/>
        <end position="15"/>
    </location>
</feature>
<evidence type="ECO:0000256" key="1">
    <source>
        <dbReference type="SAM" id="Coils"/>
    </source>
</evidence>
<comment type="caution">
    <text evidence="3">The sequence shown here is derived from an EMBL/GenBank/DDBJ whole genome shotgun (WGS) entry which is preliminary data.</text>
</comment>
<protein>
    <submittedName>
        <fullName evidence="3">Uncharacterized protein</fullName>
    </submittedName>
</protein>
<keyword evidence="1" id="KW-0175">Coiled coil</keyword>
<dbReference type="GeneID" id="41989465"/>
<feature type="region of interest" description="Disordered" evidence="2">
    <location>
        <begin position="222"/>
        <end position="248"/>
    </location>
</feature>
<feature type="compositionally biased region" description="Polar residues" evidence="2">
    <location>
        <begin position="223"/>
        <end position="248"/>
    </location>
</feature>
<organism evidence="3 4">
    <name type="scientific">Fusarium coffeatum</name>
    <dbReference type="NCBI Taxonomy" id="231269"/>
    <lineage>
        <taxon>Eukaryota</taxon>
        <taxon>Fungi</taxon>
        <taxon>Dikarya</taxon>
        <taxon>Ascomycota</taxon>
        <taxon>Pezizomycotina</taxon>
        <taxon>Sordariomycetes</taxon>
        <taxon>Hypocreomycetidae</taxon>
        <taxon>Hypocreales</taxon>
        <taxon>Nectriaceae</taxon>
        <taxon>Fusarium</taxon>
        <taxon>Fusarium incarnatum-equiseti species complex</taxon>
    </lineage>
</organism>
<accession>A0A366SET3</accession>
<sequence length="476" mass="53081">MSPSPSPSRSPPPASTPQADESQLPKGQCRYILMIPELKGQRCGCMGFDHNKSLPGATCNCGHLSCYHIATADAPTPNTNKSEIDIVKQQVQTLEERLHRDDRNRISHIITRISALEESVEKNKEETDIELKSSYRNAASAWALVAQLQQQMKSMEQVMKSQVEQMARTTREMEDLRNRQLELLDSDEVLEERIEKLESVEPVLSPSQDSGPFDALSGIIRPSPTTTMTSQKTLDSSHGLSGTQSAVAEPSRSWTVHVSLMPSKDTPFPFEKDTTSYKRCLSRGLHRMLAVEGDDVQSFTNAVSQAFEPLLKGRPWVPLQAKLCDAERLQGLPMLRPLDPRLLQGRYDQAFLKQHCAVLDAGGKIDSLYIAMEHDSLSWNFLRRSPVYLQGLEAAWTYDSVLDKKDEPDILRDHKGEEGDESPPAGNIVGALTSLKRGMSDITCPSLDDTELPMVKMPRTCKTSPLEIRRGVETAR</sequence>
<keyword evidence="4" id="KW-1185">Reference proteome</keyword>
<evidence type="ECO:0000256" key="2">
    <source>
        <dbReference type="SAM" id="MobiDB-lite"/>
    </source>
</evidence>
<reference evidence="3 4" key="1">
    <citation type="submission" date="2018-06" db="EMBL/GenBank/DDBJ databases">
        <title>Fusarium incarnatum-equiseti species complex species 28.</title>
        <authorList>
            <person name="Gardiner D.M."/>
        </authorList>
    </citation>
    <scope>NUCLEOTIDE SEQUENCE [LARGE SCALE GENOMIC DNA]</scope>
    <source>
        <strain evidence="3 4">FIESC_28</strain>
    </source>
</reference>
<dbReference type="Proteomes" id="UP000253153">
    <property type="component" value="Unassembled WGS sequence"/>
</dbReference>